<reference evidence="7 8" key="1">
    <citation type="submission" date="2014-06" db="EMBL/GenBank/DDBJ databases">
        <title>Whole Genome Sequences of Three Symbiotic Endozoicomonas Bacteria.</title>
        <authorList>
            <person name="Neave M.J."/>
            <person name="Apprill A."/>
            <person name="Voolstra C.R."/>
        </authorList>
    </citation>
    <scope>NUCLEOTIDE SEQUENCE [LARGE SCALE GENOMIC DNA]</scope>
    <source>
        <strain evidence="7 8">LMG 24815</strain>
    </source>
</reference>
<protein>
    <submittedName>
        <fullName evidence="7">Sodium:phosphate symporter</fullName>
    </submittedName>
</protein>
<keyword evidence="5 6" id="KW-0472">Membrane</keyword>
<keyword evidence="3 6" id="KW-0812">Transmembrane</keyword>
<feature type="transmembrane region" description="Helical" evidence="6">
    <location>
        <begin position="363"/>
        <end position="383"/>
    </location>
</feature>
<dbReference type="EMBL" id="JOKG01000007">
    <property type="protein sequence ID" value="KEQ11374.1"/>
    <property type="molecule type" value="Genomic_DNA"/>
</dbReference>
<keyword evidence="8" id="KW-1185">Reference proteome</keyword>
<feature type="transmembrane region" description="Helical" evidence="6">
    <location>
        <begin position="23"/>
        <end position="45"/>
    </location>
</feature>
<dbReference type="PANTHER" id="PTHR10010">
    <property type="entry name" value="SOLUTE CARRIER FAMILY 34 SODIUM PHOSPHATE , MEMBER 2-RELATED"/>
    <property type="match status" value="1"/>
</dbReference>
<evidence type="ECO:0000256" key="4">
    <source>
        <dbReference type="ARBA" id="ARBA00022989"/>
    </source>
</evidence>
<accession>A0A081MYV1</accession>
<dbReference type="PANTHER" id="PTHR10010:SF46">
    <property type="entry name" value="SODIUM-DEPENDENT PHOSPHATE TRANSPORT PROTEIN 2B"/>
    <property type="match status" value="1"/>
</dbReference>
<keyword evidence="4 6" id="KW-1133">Transmembrane helix</keyword>
<dbReference type="eggNOG" id="COG1283">
    <property type="taxonomic scope" value="Bacteria"/>
</dbReference>
<comment type="caution">
    <text evidence="7">The sequence shown here is derived from an EMBL/GenBank/DDBJ whole genome shotgun (WGS) entry which is preliminary data.</text>
</comment>
<proteinExistence type="predicted"/>
<dbReference type="GO" id="GO:0044341">
    <property type="term" value="P:sodium-dependent phosphate transport"/>
    <property type="evidence" value="ECO:0007669"/>
    <property type="project" value="InterPro"/>
</dbReference>
<feature type="transmembrane region" description="Helical" evidence="6">
    <location>
        <begin position="141"/>
        <end position="161"/>
    </location>
</feature>
<feature type="transmembrane region" description="Helical" evidence="6">
    <location>
        <begin position="294"/>
        <end position="313"/>
    </location>
</feature>
<feature type="transmembrane region" description="Helical" evidence="6">
    <location>
        <begin position="57"/>
        <end position="77"/>
    </location>
</feature>
<feature type="transmembrane region" description="Helical" evidence="6">
    <location>
        <begin position="319"/>
        <end position="340"/>
    </location>
</feature>
<dbReference type="RefSeq" id="WP_034879590.1">
    <property type="nucleotide sequence ID" value="NZ_JOKG01000007.1"/>
</dbReference>
<dbReference type="AlphaFoldDB" id="A0A081MYV1"/>
<evidence type="ECO:0000256" key="3">
    <source>
        <dbReference type="ARBA" id="ARBA00022692"/>
    </source>
</evidence>
<feature type="transmembrane region" description="Helical" evidence="6">
    <location>
        <begin position="97"/>
        <end position="120"/>
    </location>
</feature>
<dbReference type="Pfam" id="PF02690">
    <property type="entry name" value="Na_Pi_cotrans"/>
    <property type="match status" value="2"/>
</dbReference>
<evidence type="ECO:0000256" key="5">
    <source>
        <dbReference type="ARBA" id="ARBA00023136"/>
    </source>
</evidence>
<evidence type="ECO:0000313" key="7">
    <source>
        <dbReference type="EMBL" id="KEQ11374.1"/>
    </source>
</evidence>
<evidence type="ECO:0000256" key="6">
    <source>
        <dbReference type="SAM" id="Phobius"/>
    </source>
</evidence>
<sequence>MSEMTALNTGSNDKMMTRHYGRIWLKVILWIYGLLVAVSVVGSGFKMVVGGNAAELFNFANNAFLALIAGTLATALVQSSSTVTSIIVGLVAGGLPVHMAIPMIMGANIGTTITNTVVSLGHMGCNKEFKRAFAASTIHDFFNYLAVLIILPLELMTGFLSKLSLSIAEMLVGGQDMSMNFNIVKFLTAPAEDIVKGFANLLPDATLGGLAMIAFGIFLIFSAVVRLGKLLKKVMTGRAKNVLEKSIGRGPVSGIASGAAMTVMVQSSTTTTCLMVPMVGSGLFTVRQVYPVTLGANIGTTITAILAATAISADAAMPAMTIAMVHLFFNLFAVAFIYGIKPLREIPLYAADKLADLAVKRKAYAFAYLALAFFVVPALAILVTQ</sequence>
<evidence type="ECO:0000256" key="1">
    <source>
        <dbReference type="ARBA" id="ARBA00004651"/>
    </source>
</evidence>
<dbReference type="NCBIfam" id="NF037997">
    <property type="entry name" value="Na_Pi_symport"/>
    <property type="match status" value="1"/>
</dbReference>
<evidence type="ECO:0000256" key="2">
    <source>
        <dbReference type="ARBA" id="ARBA00022475"/>
    </source>
</evidence>
<gene>
    <name evidence="7" type="ORF">GZ77_24985</name>
</gene>
<organism evidence="7 8">
    <name type="scientific">Endozoicomonas montiporae</name>
    <dbReference type="NCBI Taxonomy" id="1027273"/>
    <lineage>
        <taxon>Bacteria</taxon>
        <taxon>Pseudomonadati</taxon>
        <taxon>Pseudomonadota</taxon>
        <taxon>Gammaproteobacteria</taxon>
        <taxon>Oceanospirillales</taxon>
        <taxon>Endozoicomonadaceae</taxon>
        <taxon>Endozoicomonas</taxon>
    </lineage>
</organism>
<dbReference type="Proteomes" id="UP000028006">
    <property type="component" value="Unassembled WGS sequence"/>
</dbReference>
<dbReference type="InterPro" id="IPR003841">
    <property type="entry name" value="Na/Pi_transpt"/>
</dbReference>
<dbReference type="GO" id="GO:0005436">
    <property type="term" value="F:sodium:phosphate symporter activity"/>
    <property type="evidence" value="ECO:0007669"/>
    <property type="project" value="InterPro"/>
</dbReference>
<name>A0A081MYV1_9GAMM</name>
<keyword evidence="2" id="KW-1003">Cell membrane</keyword>
<feature type="transmembrane region" description="Helical" evidence="6">
    <location>
        <begin position="205"/>
        <end position="225"/>
    </location>
</feature>
<dbReference type="GO" id="GO:0005886">
    <property type="term" value="C:plasma membrane"/>
    <property type="evidence" value="ECO:0007669"/>
    <property type="project" value="UniProtKB-SubCell"/>
</dbReference>
<evidence type="ECO:0000313" key="8">
    <source>
        <dbReference type="Proteomes" id="UP000028006"/>
    </source>
</evidence>
<comment type="subcellular location">
    <subcellularLocation>
        <location evidence="1">Cell membrane</location>
        <topology evidence="1">Multi-pass membrane protein</topology>
    </subcellularLocation>
</comment>